<dbReference type="InterPro" id="IPR007499">
    <property type="entry name" value="ERF_bacteria_virus"/>
</dbReference>
<comment type="caution">
    <text evidence="2">The sequence shown here is derived from an EMBL/GenBank/DDBJ whole genome shotgun (WGS) entry which is preliminary data.</text>
</comment>
<evidence type="ECO:0000313" key="3">
    <source>
        <dbReference type="Proteomes" id="UP001306950"/>
    </source>
</evidence>
<dbReference type="EMBL" id="JAZHPZ010000002">
    <property type="protein sequence ID" value="MEF2965078.1"/>
    <property type="molecule type" value="Genomic_DNA"/>
</dbReference>
<evidence type="ECO:0000256" key="1">
    <source>
        <dbReference type="SAM" id="MobiDB-lite"/>
    </source>
</evidence>
<dbReference type="Proteomes" id="UP001306950">
    <property type="component" value="Unassembled WGS sequence"/>
</dbReference>
<accession>A0ABU7VMS7</accession>
<protein>
    <submittedName>
        <fullName evidence="2">ERF family protein</fullName>
    </submittedName>
</protein>
<keyword evidence="3" id="KW-1185">Reference proteome</keyword>
<name>A0ABU7VMS7_9BACL</name>
<dbReference type="Pfam" id="PF04404">
    <property type="entry name" value="ERF"/>
    <property type="match status" value="1"/>
</dbReference>
<proteinExistence type="predicted"/>
<feature type="region of interest" description="Disordered" evidence="1">
    <location>
        <begin position="131"/>
        <end position="162"/>
    </location>
</feature>
<gene>
    <name evidence="2" type="ORF">V3851_04475</name>
</gene>
<dbReference type="RefSeq" id="WP_331845320.1">
    <property type="nucleotide sequence ID" value="NZ_JAZHPZ010000002.1"/>
</dbReference>
<evidence type="ECO:0000313" key="2">
    <source>
        <dbReference type="EMBL" id="MEF2965078.1"/>
    </source>
</evidence>
<organism evidence="2 3">
    <name type="scientific">Paenibacillus haidiansis</name>
    <dbReference type="NCBI Taxonomy" id="1574488"/>
    <lineage>
        <taxon>Bacteria</taxon>
        <taxon>Bacillati</taxon>
        <taxon>Bacillota</taxon>
        <taxon>Bacilli</taxon>
        <taxon>Bacillales</taxon>
        <taxon>Paenibacillaceae</taxon>
        <taxon>Paenibacillus</taxon>
    </lineage>
</organism>
<reference evidence="2 3" key="1">
    <citation type="submission" date="2024-02" db="EMBL/GenBank/DDBJ databases">
        <title>A nitrogen-fixing paenibacillus bacterium.</title>
        <authorList>
            <person name="Zhang W.L."/>
            <person name="Chen S.F."/>
        </authorList>
    </citation>
    <scope>NUCLEOTIDE SEQUENCE [LARGE SCALE GENOMIC DNA]</scope>
    <source>
        <strain evidence="2 3">M1</strain>
    </source>
</reference>
<sequence>MNDLNLWQKLVKVREVAGGFSKDTKSYGYSYVSGNQVLSKIKDKMNELNLLLLPSTQVGEHHTHAYKTAKGKDALDFVVKGEMSYTWINGDNPTERETVTWAYYGQQDEISKAYGSALTYSERYYLLKSLGLPTDEDDPDGKESGGNEPVTTEQPKQPPSALKSKWKLLNNNSLQGFNEWVAKKTGEKWNYSDMEQALTKKIQEKKAKEEESNAQ</sequence>